<dbReference type="AlphaFoldDB" id="A0A8H5WRY3"/>
<dbReference type="Pfam" id="PF26639">
    <property type="entry name" value="Het-6_barrel"/>
    <property type="match status" value="1"/>
</dbReference>
<protein>
    <submittedName>
        <fullName evidence="3">Het-6OR heterokaryon incompatibility (Het-6OR allele)</fullName>
    </submittedName>
</protein>
<dbReference type="Gene3D" id="3.40.630.30">
    <property type="match status" value="1"/>
</dbReference>
<evidence type="ECO:0000259" key="2">
    <source>
        <dbReference type="Pfam" id="PF13302"/>
    </source>
</evidence>
<organism evidence="3 4">
    <name type="scientific">Fusarium denticulatum</name>
    <dbReference type="NCBI Taxonomy" id="48507"/>
    <lineage>
        <taxon>Eukaryota</taxon>
        <taxon>Fungi</taxon>
        <taxon>Dikarya</taxon>
        <taxon>Ascomycota</taxon>
        <taxon>Pezizomycotina</taxon>
        <taxon>Sordariomycetes</taxon>
        <taxon>Hypocreomycetidae</taxon>
        <taxon>Hypocreales</taxon>
        <taxon>Nectriaceae</taxon>
        <taxon>Fusarium</taxon>
        <taxon>Fusarium fujikuroi species complex</taxon>
    </lineage>
</organism>
<feature type="domain" description="N-acetyltransferase" evidence="2">
    <location>
        <begin position="721"/>
        <end position="886"/>
    </location>
</feature>
<comment type="caution">
    <text evidence="3">The sequence shown here is derived from an EMBL/GenBank/DDBJ whole genome shotgun (WGS) entry which is preliminary data.</text>
</comment>
<dbReference type="PANTHER" id="PTHR24148:SF73">
    <property type="entry name" value="HET DOMAIN PROTEIN (AFU_ORTHOLOGUE AFUA_8G01020)"/>
    <property type="match status" value="1"/>
</dbReference>
<dbReference type="PANTHER" id="PTHR24148">
    <property type="entry name" value="ANKYRIN REPEAT DOMAIN-CONTAINING PROTEIN 39 HOMOLOG-RELATED"/>
    <property type="match status" value="1"/>
</dbReference>
<sequence length="913" mass="104112">MSQFQAFDYGAVGLRTVSTEIRLLDLYPSQGLVDSHLTGRLYTTAIESPSPYIALSYVWGLGDKTRSIHVSNLSDDEVAFIPITESLETALRHFRKRDEVVRLWIDQICINQADNKEKGQQVTMMGRIYSSATQVLVWLGSAQDGSDELMEAWQDIGQRALDFGLESYMNPQSYYLISALARSKDPSDETVVSFQSLLASTAETFAPLLKEMSLKKWFDRPYFSRVWIIQEFCLCPDTIFVCGSKTIPVDFVKFVVLLLQTAIGNMPQGDYEQLQPPEMPLERLSEVSSEPTARLFGCRSRHQKHKDDELYMLLRRLFVELETNATVHRDRIFALLGLAADAEKLGIQPDYEGSTERILTQTARTLIEKSGRVDLLCYSQFPKLDELSGLPSWVPDWRSNLSRSFYTINERMDKHLFAASGRDSVVEVIQHPNNNPEILGLRGYTVDVIEELAEGDGWTDMSWDYERYLGYMAQIDDLWQRSMGKTSMIHGEVTHQRKEQKRWRVPIGDIYWTWEGDQQRAKPEVANFHEKFLQELQLFDDMTRLAATGEDVSEKLLQWEEEHRGTETKHNYRESMRKMQGKRPFLTKMGYLGMGPVECTAGDVVVVFCGGRIPFVLRPAEESSELSKFVYIGEAYCEGVMDGELVCTHGIGADVGQPRCFLPPPGLSFNLSALRGALQLQSPAKMAANQPENPDFIQIRTTLTKLPYPPLRERPTVRTKRLVLRPFYEDAAKDLFPMRAQKEVMMWTAQGAPDKNLEETQKWAAQRLPPHDETNLYYVISLVETGEVIGAGGTYRRECELGWPGIGYAFRKEAWGKGYATEFLVAFMKIWWELPRAEYSIAVDRTTLSEEEIVASVNGAITERCAAETIKENGASKRVLEKAGYTWVKEWRNEEKNWSIYGWVTTAAQLPSN</sequence>
<proteinExistence type="predicted"/>
<dbReference type="SUPFAM" id="SSF55729">
    <property type="entry name" value="Acyl-CoA N-acyltransferases (Nat)"/>
    <property type="match status" value="1"/>
</dbReference>
<evidence type="ECO:0000313" key="3">
    <source>
        <dbReference type="EMBL" id="KAF5668780.1"/>
    </source>
</evidence>
<dbReference type="InterPro" id="IPR016181">
    <property type="entry name" value="Acyl_CoA_acyltransferase"/>
</dbReference>
<name>A0A8H5WRY3_9HYPO</name>
<dbReference type="InterPro" id="IPR000182">
    <property type="entry name" value="GNAT_dom"/>
</dbReference>
<dbReference type="Pfam" id="PF13302">
    <property type="entry name" value="Acetyltransf_3"/>
    <property type="match status" value="1"/>
</dbReference>
<gene>
    <name evidence="3" type="ORF">FDENT_11709</name>
</gene>
<dbReference type="InterPro" id="IPR010730">
    <property type="entry name" value="HET"/>
</dbReference>
<keyword evidence="4" id="KW-1185">Reference proteome</keyword>
<dbReference type="Pfam" id="PF06985">
    <property type="entry name" value="HET"/>
    <property type="match status" value="1"/>
</dbReference>
<dbReference type="Proteomes" id="UP000562682">
    <property type="component" value="Unassembled WGS sequence"/>
</dbReference>
<feature type="domain" description="Heterokaryon incompatibility" evidence="1">
    <location>
        <begin position="52"/>
        <end position="231"/>
    </location>
</feature>
<dbReference type="GO" id="GO:0016747">
    <property type="term" value="F:acyltransferase activity, transferring groups other than amino-acyl groups"/>
    <property type="evidence" value="ECO:0007669"/>
    <property type="project" value="InterPro"/>
</dbReference>
<reference evidence="3 4" key="1">
    <citation type="submission" date="2020-05" db="EMBL/GenBank/DDBJ databases">
        <title>Identification and distribution of gene clusters putatively required for synthesis of sphingolipid metabolism inhibitors in phylogenetically diverse species of the filamentous fungus Fusarium.</title>
        <authorList>
            <person name="Kim H.-S."/>
            <person name="Busman M."/>
            <person name="Brown D.W."/>
            <person name="Divon H."/>
            <person name="Uhlig S."/>
            <person name="Proctor R.H."/>
        </authorList>
    </citation>
    <scope>NUCLEOTIDE SEQUENCE [LARGE SCALE GENOMIC DNA]</scope>
    <source>
        <strain evidence="3 4">NRRL 25311</strain>
    </source>
</reference>
<dbReference type="EMBL" id="JAAOAK010000385">
    <property type="protein sequence ID" value="KAF5668780.1"/>
    <property type="molecule type" value="Genomic_DNA"/>
</dbReference>
<evidence type="ECO:0000313" key="4">
    <source>
        <dbReference type="Proteomes" id="UP000562682"/>
    </source>
</evidence>
<evidence type="ECO:0000259" key="1">
    <source>
        <dbReference type="Pfam" id="PF06985"/>
    </source>
</evidence>
<accession>A0A8H5WRY3</accession>
<dbReference type="InterPro" id="IPR052895">
    <property type="entry name" value="HetReg/Transcr_Mod"/>
</dbReference>